<keyword evidence="3" id="KW-0863">Zinc-finger</keyword>
<dbReference type="OrthoDB" id="448448at2759"/>
<evidence type="ECO:0000259" key="8">
    <source>
        <dbReference type="PROSITE" id="PS51192"/>
    </source>
</evidence>
<dbReference type="Gene3D" id="3.30.40.10">
    <property type="entry name" value="Zinc/RING finger domain, C3HC4 (zinc finger)"/>
    <property type="match status" value="1"/>
</dbReference>
<dbReference type="Pfam" id="PF00271">
    <property type="entry name" value="Helicase_C"/>
    <property type="match status" value="1"/>
</dbReference>
<feature type="region of interest" description="Disordered" evidence="7">
    <location>
        <begin position="124"/>
        <end position="154"/>
    </location>
</feature>
<dbReference type="InterPro" id="IPR011011">
    <property type="entry name" value="Znf_FYVE_PHD"/>
</dbReference>
<feature type="region of interest" description="Disordered" evidence="7">
    <location>
        <begin position="1131"/>
        <end position="1160"/>
    </location>
</feature>
<dbReference type="InterPro" id="IPR014001">
    <property type="entry name" value="Helicase_ATP-bd"/>
</dbReference>
<sequence length="1204" mass="136110">MNNHTTPSPQSATSTRRSATSSLLAKFLPEGKIEHKMDLQKGKDRTPKPRSSRMNVSYAQSEGSSTKSTSSTPQKDRLFDLAKDDEDDEEDEESEHSEDELIEYAATPRRITVKQFLRPRRANMSLKALENGDPSSRRTRPAKSRSTKSKGKVKVTERLAIRHEIANKTKGNRDRFFVDKKDLLLPLLPDNNYVRKLAEKHDRLSEKELADLPTVLPYEELESQPKGVKATMKPYQLSGLSFMLYLHRNGLSGILGDEMGLGKTLQTLSLIQHLKENDPKSGTGKLQRPFLIVCPLSVLSSWMTESRKWTPGLKAIRFHGPVNERNKMKRIVMGEIDFYGNMTAQARAKSKSKKNAAGKQVVSLDTDSGDEKDEDVGVDLVVTTYDCFRVEQSWFKTAFIWRYVVLDEGHTVKNHQSLVSKSLQGLKAEYRLILTGTPLQNNLSELWSLLHWLYPEVFTANTNELFDTSFNLTKGQYSNVVLDNSRKLLELIMLRRMKTSPGVDLNLPPKTEVLLFVPLSPMQRFWYERMITRADQGLLDELFKGAKDKETATIGTSNDDSLEAEEKALEVFENDALLGTKIWQETKAILEGTVRREAQEAVLTDGVRKRSDWQKLMNLLMQLRKVCNHPYQISGAQPDPYHVGDHLVHASGKFIVLEKLINELVIKEKKKILIFSGFTLMLDMVEELLHLRGGDGSKYRYARIDGATVRARRNLSIRTFNDLQSDYRVMLISTRAGGLGINLAAASDVVLLDQDWNPQITLQAEARAHRIGQKNPVTIYKLVSQGTVEEQMMGRIQKKLYLSAKVTEAMQDIHTKFGAAKGRQKGRPSEVDENMPQLSTGELMTLVRRGASAISRPEIDVNEMLSWDWETTVLKCKDQPADHNVKKDAIPDAQVDEEAEKKWLSEMERVESSVFAGKKLARGKYKTTKEIAQDFDRADRRAGKNTTIMVDGFAISKESMNCKMWEAVPTMGDKNPIFKEPARPKKAPIKSQSHCQVCFDGGELLLCEGCPRSYHYNCLPKGFQAKSKAWNGFRCPQHECADCAQKTSDAGGMLYRCRWCEHAYCEDCIDFEDTILIGDNLIEYEVLDYPEVPQAFYVQCHACTDNFIENPNNKVVCDLIADQALVEHEQKLNREDREASTQPGSLTDATTTDTTGVNTPIVIDDESMFGSIKKRKMDISADEKGTSSKKMRNGSSVEQPLVLW</sequence>
<dbReference type="InterPro" id="IPR013083">
    <property type="entry name" value="Znf_RING/FYVE/PHD"/>
</dbReference>
<feature type="compositionally biased region" description="Low complexity" evidence="7">
    <location>
        <begin position="1"/>
        <end position="22"/>
    </location>
</feature>
<evidence type="ECO:0000313" key="10">
    <source>
        <dbReference type="EMBL" id="KAG9229328.1"/>
    </source>
</evidence>
<keyword evidence="2" id="KW-0547">Nucleotide-binding</keyword>
<dbReference type="SUPFAM" id="SSF52540">
    <property type="entry name" value="P-loop containing nucleoside triphosphate hydrolases"/>
    <property type="match status" value="2"/>
</dbReference>
<keyword evidence="5" id="KW-0862">Zinc</keyword>
<dbReference type="SMART" id="SM00249">
    <property type="entry name" value="PHD"/>
    <property type="match status" value="1"/>
</dbReference>
<dbReference type="InterPro" id="IPR017907">
    <property type="entry name" value="Znf_RING_CS"/>
</dbReference>
<keyword evidence="4" id="KW-0378">Hydrolase</keyword>
<evidence type="ECO:0000256" key="7">
    <source>
        <dbReference type="SAM" id="MobiDB-lite"/>
    </source>
</evidence>
<dbReference type="SUPFAM" id="SSF57903">
    <property type="entry name" value="FYVE/PHD zinc finger"/>
    <property type="match status" value="1"/>
</dbReference>
<dbReference type="Pfam" id="PF00176">
    <property type="entry name" value="SNF2-rel_dom"/>
    <property type="match status" value="1"/>
</dbReference>
<keyword evidence="6" id="KW-0067">ATP-binding</keyword>
<name>A0A9P7Y8I3_9HELO</name>
<proteinExistence type="predicted"/>
<feature type="compositionally biased region" description="Basic residues" evidence="7">
    <location>
        <begin position="137"/>
        <end position="153"/>
    </location>
</feature>
<dbReference type="PROSITE" id="PS51194">
    <property type="entry name" value="HELICASE_CTER"/>
    <property type="match status" value="1"/>
</dbReference>
<evidence type="ECO:0000256" key="6">
    <source>
        <dbReference type="ARBA" id="ARBA00022840"/>
    </source>
</evidence>
<feature type="region of interest" description="Disordered" evidence="7">
    <location>
        <begin position="1"/>
        <end position="104"/>
    </location>
</feature>
<keyword evidence="1" id="KW-0479">Metal-binding</keyword>
<dbReference type="InterPro" id="IPR001650">
    <property type="entry name" value="Helicase_C-like"/>
</dbReference>
<dbReference type="SMART" id="SM00487">
    <property type="entry name" value="DEXDc"/>
    <property type="match status" value="1"/>
</dbReference>
<feature type="compositionally biased region" description="Basic and acidic residues" evidence="7">
    <location>
        <begin position="1177"/>
        <end position="1186"/>
    </location>
</feature>
<dbReference type="InterPro" id="IPR027417">
    <property type="entry name" value="P-loop_NTPase"/>
</dbReference>
<protein>
    <submittedName>
        <fullName evidence="10">ISWI chromatin-remodeling complex ATPase ISW2</fullName>
    </submittedName>
</protein>
<evidence type="ECO:0000256" key="2">
    <source>
        <dbReference type="ARBA" id="ARBA00022741"/>
    </source>
</evidence>
<dbReference type="GO" id="GO:0016787">
    <property type="term" value="F:hydrolase activity"/>
    <property type="evidence" value="ECO:0007669"/>
    <property type="project" value="UniProtKB-KW"/>
</dbReference>
<dbReference type="Gene3D" id="3.40.50.10810">
    <property type="entry name" value="Tandem AAA-ATPase domain"/>
    <property type="match status" value="1"/>
</dbReference>
<dbReference type="AlphaFoldDB" id="A0A9P7Y8I3"/>
<dbReference type="InterPro" id="IPR038718">
    <property type="entry name" value="SNF2-like_sf"/>
</dbReference>
<dbReference type="EMBL" id="MU251783">
    <property type="protein sequence ID" value="KAG9229328.1"/>
    <property type="molecule type" value="Genomic_DNA"/>
</dbReference>
<gene>
    <name evidence="10" type="ORF">BJ875DRAFT_201174</name>
</gene>
<evidence type="ECO:0000256" key="3">
    <source>
        <dbReference type="ARBA" id="ARBA00022771"/>
    </source>
</evidence>
<keyword evidence="11" id="KW-1185">Reference proteome</keyword>
<dbReference type="InterPro" id="IPR001965">
    <property type="entry name" value="Znf_PHD"/>
</dbReference>
<dbReference type="PROSITE" id="PS51192">
    <property type="entry name" value="HELICASE_ATP_BIND_1"/>
    <property type="match status" value="1"/>
</dbReference>
<comment type="caution">
    <text evidence="10">The sequence shown here is derived from an EMBL/GenBank/DDBJ whole genome shotgun (WGS) entry which is preliminary data.</text>
</comment>
<feature type="compositionally biased region" description="Acidic residues" evidence="7">
    <location>
        <begin position="83"/>
        <end position="102"/>
    </location>
</feature>
<feature type="compositionally biased region" description="Basic and acidic residues" evidence="7">
    <location>
        <begin position="29"/>
        <end position="47"/>
    </location>
</feature>
<dbReference type="Gene3D" id="3.40.50.300">
    <property type="entry name" value="P-loop containing nucleotide triphosphate hydrolases"/>
    <property type="match status" value="1"/>
</dbReference>
<dbReference type="Proteomes" id="UP000824998">
    <property type="component" value="Unassembled WGS sequence"/>
</dbReference>
<dbReference type="PANTHER" id="PTHR10799">
    <property type="entry name" value="SNF2/RAD54 HELICASE FAMILY"/>
    <property type="match status" value="1"/>
</dbReference>
<dbReference type="InterPro" id="IPR019787">
    <property type="entry name" value="Znf_PHD-finger"/>
</dbReference>
<feature type="domain" description="Helicase C-terminal" evidence="9">
    <location>
        <begin position="660"/>
        <end position="821"/>
    </location>
</feature>
<dbReference type="GO" id="GO:0008270">
    <property type="term" value="F:zinc ion binding"/>
    <property type="evidence" value="ECO:0007669"/>
    <property type="project" value="UniProtKB-KW"/>
</dbReference>
<dbReference type="InterPro" id="IPR000330">
    <property type="entry name" value="SNF2_N"/>
</dbReference>
<evidence type="ECO:0000256" key="4">
    <source>
        <dbReference type="ARBA" id="ARBA00022801"/>
    </source>
</evidence>
<dbReference type="SMART" id="SM00490">
    <property type="entry name" value="HELICc"/>
    <property type="match status" value="1"/>
</dbReference>
<dbReference type="CDD" id="cd18793">
    <property type="entry name" value="SF2_C_SNF"/>
    <property type="match status" value="1"/>
</dbReference>
<evidence type="ECO:0000313" key="11">
    <source>
        <dbReference type="Proteomes" id="UP000824998"/>
    </source>
</evidence>
<accession>A0A9P7Y8I3</accession>
<evidence type="ECO:0000256" key="1">
    <source>
        <dbReference type="ARBA" id="ARBA00022723"/>
    </source>
</evidence>
<organism evidence="10 11">
    <name type="scientific">Amylocarpus encephaloides</name>
    <dbReference type="NCBI Taxonomy" id="45428"/>
    <lineage>
        <taxon>Eukaryota</taxon>
        <taxon>Fungi</taxon>
        <taxon>Dikarya</taxon>
        <taxon>Ascomycota</taxon>
        <taxon>Pezizomycotina</taxon>
        <taxon>Leotiomycetes</taxon>
        <taxon>Helotiales</taxon>
        <taxon>Helotiales incertae sedis</taxon>
        <taxon>Amylocarpus</taxon>
    </lineage>
</organism>
<dbReference type="Pfam" id="PF00628">
    <property type="entry name" value="PHD"/>
    <property type="match status" value="1"/>
</dbReference>
<dbReference type="GO" id="GO:0005524">
    <property type="term" value="F:ATP binding"/>
    <property type="evidence" value="ECO:0007669"/>
    <property type="project" value="InterPro"/>
</dbReference>
<evidence type="ECO:0000259" key="9">
    <source>
        <dbReference type="PROSITE" id="PS51194"/>
    </source>
</evidence>
<feature type="domain" description="Helicase ATP-binding" evidence="8">
    <location>
        <begin position="244"/>
        <end position="456"/>
    </location>
</feature>
<feature type="compositionally biased region" description="Polar residues" evidence="7">
    <location>
        <begin position="52"/>
        <end position="63"/>
    </location>
</feature>
<feature type="region of interest" description="Disordered" evidence="7">
    <location>
        <begin position="1174"/>
        <end position="1204"/>
    </location>
</feature>
<dbReference type="CDD" id="cd17919">
    <property type="entry name" value="DEXHc_Snf"/>
    <property type="match status" value="1"/>
</dbReference>
<dbReference type="PROSITE" id="PS00518">
    <property type="entry name" value="ZF_RING_1"/>
    <property type="match status" value="1"/>
</dbReference>
<reference evidence="10" key="1">
    <citation type="journal article" date="2021" name="IMA Fungus">
        <title>Genomic characterization of three marine fungi, including Emericellopsis atlantica sp. nov. with signatures of a generalist lifestyle and marine biomass degradation.</title>
        <authorList>
            <person name="Hagestad O.C."/>
            <person name="Hou L."/>
            <person name="Andersen J.H."/>
            <person name="Hansen E.H."/>
            <person name="Altermark B."/>
            <person name="Li C."/>
            <person name="Kuhnert E."/>
            <person name="Cox R.J."/>
            <person name="Crous P.W."/>
            <person name="Spatafora J.W."/>
            <person name="Lail K."/>
            <person name="Amirebrahimi M."/>
            <person name="Lipzen A."/>
            <person name="Pangilinan J."/>
            <person name="Andreopoulos W."/>
            <person name="Hayes R.D."/>
            <person name="Ng V."/>
            <person name="Grigoriev I.V."/>
            <person name="Jackson S.A."/>
            <person name="Sutton T.D.S."/>
            <person name="Dobson A.D.W."/>
            <person name="Rama T."/>
        </authorList>
    </citation>
    <scope>NUCLEOTIDE SEQUENCE</scope>
    <source>
        <strain evidence="10">TRa018bII</strain>
    </source>
</reference>
<evidence type="ECO:0000256" key="5">
    <source>
        <dbReference type="ARBA" id="ARBA00022833"/>
    </source>
</evidence>
<dbReference type="InterPro" id="IPR049730">
    <property type="entry name" value="SNF2/RAD54-like_C"/>
</dbReference>